<evidence type="ECO:0000256" key="7">
    <source>
        <dbReference type="RuleBase" id="RU004466"/>
    </source>
</evidence>
<name>A0A0K2GYW0_9CORY</name>
<dbReference type="InterPro" id="IPR008949">
    <property type="entry name" value="Isoprenoid_synthase_dom_sf"/>
</dbReference>
<dbReference type="InterPro" id="IPR000092">
    <property type="entry name" value="Polyprenyl_synt"/>
</dbReference>
<keyword evidence="4 7" id="KW-0808">Transferase</keyword>
<dbReference type="SFLD" id="SFLDG01017">
    <property type="entry name" value="Polyprenyl_Transferase_Like"/>
    <property type="match status" value="1"/>
</dbReference>
<dbReference type="RefSeq" id="WP_053411427.1">
    <property type="nucleotide sequence ID" value="NZ_CP006841.1"/>
</dbReference>
<evidence type="ECO:0000256" key="8">
    <source>
        <dbReference type="SAM" id="MobiDB-lite"/>
    </source>
</evidence>
<comment type="pathway">
    <text evidence="2">Isoprenoid biosynthesis.</text>
</comment>
<evidence type="ECO:0000313" key="9">
    <source>
        <dbReference type="EMBL" id="ALA66661.1"/>
    </source>
</evidence>
<keyword evidence="10" id="KW-1185">Reference proteome</keyword>
<dbReference type="InterPro" id="IPR033749">
    <property type="entry name" value="Polyprenyl_synt_CS"/>
</dbReference>
<dbReference type="Pfam" id="PF00348">
    <property type="entry name" value="polyprenyl_synt"/>
    <property type="match status" value="1"/>
</dbReference>
<keyword evidence="5" id="KW-0479">Metal-binding</keyword>
<dbReference type="Gene3D" id="1.10.600.10">
    <property type="entry name" value="Farnesyl Diphosphate Synthase"/>
    <property type="match status" value="1"/>
</dbReference>
<reference evidence="9 10" key="1">
    <citation type="submission" date="2013-10" db="EMBL/GenBank/DDBJ databases">
        <title>Complete genome sequence of Corynebacterium lactis DSM 45799(T), isolated from raw cow milk.</title>
        <authorList>
            <person name="Ruckert C."/>
            <person name="Albersmeier A."/>
            <person name="Lipski A."/>
            <person name="Kalinowski J."/>
        </authorList>
    </citation>
    <scope>NUCLEOTIDE SEQUENCE [LARGE SCALE GENOMIC DNA]</scope>
    <source>
        <strain evidence="9 10">RW2-5</strain>
    </source>
</reference>
<dbReference type="KEGG" id="clw:CLAC_01700"/>
<dbReference type="STRING" id="1408189.CLAC_01700"/>
<evidence type="ECO:0000256" key="3">
    <source>
        <dbReference type="ARBA" id="ARBA00006706"/>
    </source>
</evidence>
<organism evidence="9 10">
    <name type="scientific">Corynebacterium lactis RW2-5</name>
    <dbReference type="NCBI Taxonomy" id="1408189"/>
    <lineage>
        <taxon>Bacteria</taxon>
        <taxon>Bacillati</taxon>
        <taxon>Actinomycetota</taxon>
        <taxon>Actinomycetes</taxon>
        <taxon>Mycobacteriales</taxon>
        <taxon>Corynebacteriaceae</taxon>
        <taxon>Corynebacterium</taxon>
    </lineage>
</organism>
<dbReference type="PANTHER" id="PTHR12001:SF69">
    <property type="entry name" value="ALL TRANS-POLYPRENYL-DIPHOSPHATE SYNTHASE PDSS1"/>
    <property type="match status" value="1"/>
</dbReference>
<sequence>MRTGDYSGLGSGSAQGTGAEKSAGSFFVDEALEAAITEGMRKSEELLINELDQGEEFLVERVSHLAKAGGKRFRPMFTMLAAQFGENPKSENVITAATVLEMTHLATLYHDDVMDEADKRRGVDSANSRWDNTVAILAGDYLFATASRLLSRLGSETVAHFAETFGVLVTGQMRECLDDSDLQIEQRIDRYIKVISEKTGVLIASAGYLGALHAGASENVTAALRRYGELIGIIFQIVDDIIDISSNTDQSGKTPGTDLREGVFTLPVLYALQEDSPAAARLRELLVGPITDDALVDEALDLLAQTKGVERALDMVRGLLEESDQVIAELPDGAAKESLRQVARYTVERVG</sequence>
<feature type="region of interest" description="Disordered" evidence="8">
    <location>
        <begin position="1"/>
        <end position="20"/>
    </location>
</feature>
<evidence type="ECO:0000256" key="1">
    <source>
        <dbReference type="ARBA" id="ARBA00001946"/>
    </source>
</evidence>
<evidence type="ECO:0000256" key="6">
    <source>
        <dbReference type="ARBA" id="ARBA00022842"/>
    </source>
</evidence>
<dbReference type="PANTHER" id="PTHR12001">
    <property type="entry name" value="GERANYLGERANYL PYROPHOSPHATE SYNTHASE"/>
    <property type="match status" value="1"/>
</dbReference>
<dbReference type="SUPFAM" id="SSF48576">
    <property type="entry name" value="Terpenoid synthases"/>
    <property type="match status" value="1"/>
</dbReference>
<protein>
    <submittedName>
        <fullName evidence="9">Geranylgeranyl pyrophosphate synthase</fullName>
    </submittedName>
</protein>
<accession>A0A0K2GYW0</accession>
<proteinExistence type="inferred from homology"/>
<dbReference type="PROSITE" id="PS00444">
    <property type="entry name" value="POLYPRENYL_SYNTHASE_2"/>
    <property type="match status" value="1"/>
</dbReference>
<dbReference type="AlphaFoldDB" id="A0A0K2GYW0"/>
<dbReference type="EMBL" id="CP006841">
    <property type="protein sequence ID" value="ALA66661.1"/>
    <property type="molecule type" value="Genomic_DNA"/>
</dbReference>
<evidence type="ECO:0000256" key="2">
    <source>
        <dbReference type="ARBA" id="ARBA00005128"/>
    </source>
</evidence>
<dbReference type="GO" id="GO:0004659">
    <property type="term" value="F:prenyltransferase activity"/>
    <property type="evidence" value="ECO:0007669"/>
    <property type="project" value="InterPro"/>
</dbReference>
<dbReference type="CDD" id="cd00685">
    <property type="entry name" value="Trans_IPPS_HT"/>
    <property type="match status" value="1"/>
</dbReference>
<dbReference type="Proteomes" id="UP000058446">
    <property type="component" value="Chromosome"/>
</dbReference>
<comment type="cofactor">
    <cofactor evidence="1">
        <name>Mg(2+)</name>
        <dbReference type="ChEBI" id="CHEBI:18420"/>
    </cofactor>
</comment>
<dbReference type="SFLD" id="SFLDS00005">
    <property type="entry name" value="Isoprenoid_Synthase_Type_I"/>
    <property type="match status" value="1"/>
</dbReference>
<evidence type="ECO:0000256" key="5">
    <source>
        <dbReference type="ARBA" id="ARBA00022723"/>
    </source>
</evidence>
<dbReference type="PATRIC" id="fig|1408189.4.peg.339"/>
<keyword evidence="6" id="KW-0460">Magnesium</keyword>
<evidence type="ECO:0000256" key="4">
    <source>
        <dbReference type="ARBA" id="ARBA00022679"/>
    </source>
</evidence>
<dbReference type="GO" id="GO:0046872">
    <property type="term" value="F:metal ion binding"/>
    <property type="evidence" value="ECO:0007669"/>
    <property type="project" value="UniProtKB-KW"/>
</dbReference>
<comment type="similarity">
    <text evidence="3 7">Belongs to the FPP/GGPP synthase family.</text>
</comment>
<dbReference type="OrthoDB" id="4497239at2"/>
<evidence type="ECO:0000313" key="10">
    <source>
        <dbReference type="Proteomes" id="UP000058446"/>
    </source>
</evidence>
<gene>
    <name evidence="9" type="ORF">CLAC_01700</name>
</gene>
<dbReference type="GO" id="GO:0008299">
    <property type="term" value="P:isoprenoid biosynthetic process"/>
    <property type="evidence" value="ECO:0007669"/>
    <property type="project" value="InterPro"/>
</dbReference>